<proteinExistence type="predicted"/>
<organism evidence="1">
    <name type="scientific">Arundo donax</name>
    <name type="common">Giant reed</name>
    <name type="synonym">Donax arundinaceus</name>
    <dbReference type="NCBI Taxonomy" id="35708"/>
    <lineage>
        <taxon>Eukaryota</taxon>
        <taxon>Viridiplantae</taxon>
        <taxon>Streptophyta</taxon>
        <taxon>Embryophyta</taxon>
        <taxon>Tracheophyta</taxon>
        <taxon>Spermatophyta</taxon>
        <taxon>Magnoliopsida</taxon>
        <taxon>Liliopsida</taxon>
        <taxon>Poales</taxon>
        <taxon>Poaceae</taxon>
        <taxon>PACMAD clade</taxon>
        <taxon>Arundinoideae</taxon>
        <taxon>Arundineae</taxon>
        <taxon>Arundo</taxon>
    </lineage>
</organism>
<reference evidence="1" key="2">
    <citation type="journal article" date="2015" name="Data Brief">
        <title>Shoot transcriptome of the giant reed, Arundo donax.</title>
        <authorList>
            <person name="Barrero R.A."/>
            <person name="Guerrero F.D."/>
            <person name="Moolhuijzen P."/>
            <person name="Goolsby J.A."/>
            <person name="Tidwell J."/>
            <person name="Bellgard S.E."/>
            <person name="Bellgard M.I."/>
        </authorList>
    </citation>
    <scope>NUCLEOTIDE SEQUENCE</scope>
    <source>
        <tissue evidence="1">Shoot tissue taken approximately 20 cm above the soil surface</tissue>
    </source>
</reference>
<evidence type="ECO:0000313" key="1">
    <source>
        <dbReference type="EMBL" id="JAD92635.1"/>
    </source>
</evidence>
<dbReference type="AlphaFoldDB" id="A0A0A9E452"/>
<protein>
    <submittedName>
        <fullName evidence="1">Uncharacterized protein</fullName>
    </submittedName>
</protein>
<accession>A0A0A9E452</accession>
<reference evidence="1" key="1">
    <citation type="submission" date="2014-09" db="EMBL/GenBank/DDBJ databases">
        <authorList>
            <person name="Magalhaes I.L.F."/>
            <person name="Oliveira U."/>
            <person name="Santos F.R."/>
            <person name="Vidigal T.H.D.A."/>
            <person name="Brescovit A.D."/>
            <person name="Santos A.J."/>
        </authorList>
    </citation>
    <scope>NUCLEOTIDE SEQUENCE</scope>
    <source>
        <tissue evidence="1">Shoot tissue taken approximately 20 cm above the soil surface</tissue>
    </source>
</reference>
<dbReference type="EMBL" id="GBRH01205260">
    <property type="protein sequence ID" value="JAD92635.1"/>
    <property type="molecule type" value="Transcribed_RNA"/>
</dbReference>
<name>A0A0A9E452_ARUDO</name>
<sequence length="34" mass="4057">MPEVVQLPCRKVPGEKERAIHCSHFIPCDNFRYR</sequence>